<dbReference type="PANTHER" id="PTHR12461:SF105">
    <property type="entry name" value="HYPOXIA-INDUCIBLE FACTOR 1-ALPHA INHIBITOR"/>
    <property type="match status" value="1"/>
</dbReference>
<dbReference type="Gene3D" id="2.60.120.10">
    <property type="entry name" value="Jelly Rolls"/>
    <property type="match status" value="1"/>
</dbReference>
<dbReference type="PANTHER" id="PTHR12461">
    <property type="entry name" value="HYPOXIA-INDUCIBLE FACTOR 1 ALPHA INHIBITOR-RELATED"/>
    <property type="match status" value="1"/>
</dbReference>
<dbReference type="EMBL" id="CP001678">
    <property type="protein sequence ID" value="ACT60470.1"/>
    <property type="molecule type" value="Genomic_DNA"/>
</dbReference>
<proteinExistence type="predicted"/>
<organism evidence="2 3">
    <name type="scientific">Hirschia baltica (strain ATCC 49814 / DSM 5838 / IFAM 1418)</name>
    <dbReference type="NCBI Taxonomy" id="582402"/>
    <lineage>
        <taxon>Bacteria</taxon>
        <taxon>Pseudomonadati</taxon>
        <taxon>Pseudomonadota</taxon>
        <taxon>Alphaproteobacteria</taxon>
        <taxon>Hyphomonadales</taxon>
        <taxon>Hyphomonadaceae</taxon>
        <taxon>Hirschia</taxon>
    </lineage>
</organism>
<reference evidence="3" key="1">
    <citation type="journal article" date="2011" name="J. Bacteriol.">
        <title>Genome sequences of eight morphologically diverse alphaproteobacteria.</title>
        <authorList>
            <consortium name="US DOE Joint Genome Institute"/>
            <person name="Brown P.J."/>
            <person name="Kysela D.T."/>
            <person name="Buechlein A."/>
            <person name="Hemmerich C."/>
            <person name="Brun Y.V."/>
        </authorList>
    </citation>
    <scope>NUCLEOTIDE SEQUENCE [LARGE SCALE GENOMIC DNA]</scope>
    <source>
        <strain evidence="3">ATCC 49814 / DSM 5838 / IFAM 1418</strain>
    </source>
</reference>
<evidence type="ECO:0000313" key="2">
    <source>
        <dbReference type="EMBL" id="ACT60470.1"/>
    </source>
</evidence>
<dbReference type="PROSITE" id="PS51184">
    <property type="entry name" value="JMJC"/>
    <property type="match status" value="1"/>
</dbReference>
<dbReference type="RefSeq" id="WP_015828620.1">
    <property type="nucleotide sequence ID" value="NC_012982.1"/>
</dbReference>
<name>C6XQH1_HIRBI</name>
<dbReference type="Proteomes" id="UP000002745">
    <property type="component" value="Chromosome"/>
</dbReference>
<dbReference type="InterPro" id="IPR041667">
    <property type="entry name" value="Cupin_8"/>
</dbReference>
<dbReference type="SUPFAM" id="SSF51197">
    <property type="entry name" value="Clavaminate synthase-like"/>
    <property type="match status" value="1"/>
</dbReference>
<sequence>MSVLSGCPKTQIVEVESLDALPFRELAALNSPVIVKNIAGRWPIVEAGKCSHHEVMSYLEGFYSGRPVTLYTLAPEHQGQPFYDENLTGMNYTAERVPLQKFFDLVRETFDIEGLKNGYYVGSTDQNQFFPGLDAENGLKLETYSLFESGPVLSSLWMGGQTTARAHYDMSNNIAFCVAGKRRFILFPPDQIHNLYPGPLAPTPGGQVLTMVDIHKPDFEKYPKFEEAIKHAQIAELEPGDMLMYPALWWHQVEALAQFNILLNYWWNSVPSFADSPMNTLLHGLISLRDRPQSEKDAWREVFDYYVFKDGGNSASHLPEHARGPLGEMDGHIARQLRAQLLQKLNR</sequence>
<dbReference type="AlphaFoldDB" id="C6XQH1"/>
<feature type="domain" description="JmjC" evidence="1">
    <location>
        <begin position="130"/>
        <end position="284"/>
    </location>
</feature>
<dbReference type="KEGG" id="hba:Hbal_2797"/>
<dbReference type="OrthoDB" id="479699at2"/>
<dbReference type="SMART" id="SM00558">
    <property type="entry name" value="JmjC"/>
    <property type="match status" value="1"/>
</dbReference>
<evidence type="ECO:0000259" key="1">
    <source>
        <dbReference type="PROSITE" id="PS51184"/>
    </source>
</evidence>
<dbReference type="STRING" id="582402.Hbal_2797"/>
<dbReference type="HOGENOM" id="CLU_825764_0_0_5"/>
<dbReference type="eggNOG" id="COG2850">
    <property type="taxonomic scope" value="Bacteria"/>
</dbReference>
<dbReference type="Pfam" id="PF13621">
    <property type="entry name" value="Cupin_8"/>
    <property type="match status" value="1"/>
</dbReference>
<protein>
    <submittedName>
        <fullName evidence="2">Transcription factor jumonji jmjC domain protein</fullName>
    </submittedName>
</protein>
<accession>C6XQH1</accession>
<evidence type="ECO:0000313" key="3">
    <source>
        <dbReference type="Proteomes" id="UP000002745"/>
    </source>
</evidence>
<keyword evidence="3" id="KW-1185">Reference proteome</keyword>
<dbReference type="InterPro" id="IPR014710">
    <property type="entry name" value="RmlC-like_jellyroll"/>
</dbReference>
<gene>
    <name evidence="2" type="ordered locus">Hbal_2797</name>
</gene>
<dbReference type="InterPro" id="IPR003347">
    <property type="entry name" value="JmjC_dom"/>
</dbReference>